<reference evidence="2" key="1">
    <citation type="journal article" date="2023" name="Mol. Phylogenet. Evol.">
        <title>Genome-scale phylogeny and comparative genomics of the fungal order Sordariales.</title>
        <authorList>
            <person name="Hensen N."/>
            <person name="Bonometti L."/>
            <person name="Westerberg I."/>
            <person name="Brannstrom I.O."/>
            <person name="Guillou S."/>
            <person name="Cros-Aarteil S."/>
            <person name="Calhoun S."/>
            <person name="Haridas S."/>
            <person name="Kuo A."/>
            <person name="Mondo S."/>
            <person name="Pangilinan J."/>
            <person name="Riley R."/>
            <person name="LaButti K."/>
            <person name="Andreopoulos B."/>
            <person name="Lipzen A."/>
            <person name="Chen C."/>
            <person name="Yan M."/>
            <person name="Daum C."/>
            <person name="Ng V."/>
            <person name="Clum A."/>
            <person name="Steindorff A."/>
            <person name="Ohm R.A."/>
            <person name="Martin F."/>
            <person name="Silar P."/>
            <person name="Natvig D.O."/>
            <person name="Lalanne C."/>
            <person name="Gautier V."/>
            <person name="Ament-Velasquez S.L."/>
            <person name="Kruys A."/>
            <person name="Hutchinson M.I."/>
            <person name="Powell A.J."/>
            <person name="Barry K."/>
            <person name="Miller A.N."/>
            <person name="Grigoriev I.V."/>
            <person name="Debuchy R."/>
            <person name="Gladieux P."/>
            <person name="Hiltunen Thoren M."/>
            <person name="Johannesson H."/>
        </authorList>
    </citation>
    <scope>NUCLEOTIDE SEQUENCE</scope>
    <source>
        <strain evidence="2">CBS 955.72</strain>
    </source>
</reference>
<evidence type="ECO:0000313" key="2">
    <source>
        <dbReference type="EMBL" id="KAK3341723.1"/>
    </source>
</evidence>
<reference evidence="2" key="2">
    <citation type="submission" date="2023-06" db="EMBL/GenBank/DDBJ databases">
        <authorList>
            <consortium name="Lawrence Berkeley National Laboratory"/>
            <person name="Haridas S."/>
            <person name="Hensen N."/>
            <person name="Bonometti L."/>
            <person name="Westerberg I."/>
            <person name="Brannstrom I.O."/>
            <person name="Guillou S."/>
            <person name="Cros-Aarteil S."/>
            <person name="Calhoun S."/>
            <person name="Kuo A."/>
            <person name="Mondo S."/>
            <person name="Pangilinan J."/>
            <person name="Riley R."/>
            <person name="Labutti K."/>
            <person name="Andreopoulos B."/>
            <person name="Lipzen A."/>
            <person name="Chen C."/>
            <person name="Yanf M."/>
            <person name="Daum C."/>
            <person name="Ng V."/>
            <person name="Clum A."/>
            <person name="Steindorff A."/>
            <person name="Ohm R."/>
            <person name="Martin F."/>
            <person name="Silar P."/>
            <person name="Natvig D."/>
            <person name="Lalanne C."/>
            <person name="Gautier V."/>
            <person name="Ament-Velasquez S.L."/>
            <person name="Kruys A."/>
            <person name="Hutchinson M.I."/>
            <person name="Powell A.J."/>
            <person name="Barry K."/>
            <person name="Miller A.N."/>
            <person name="Grigoriev I.V."/>
            <person name="Debuchy R."/>
            <person name="Gladieux P."/>
            <person name="Thoren M.H."/>
            <person name="Johannesson H."/>
        </authorList>
    </citation>
    <scope>NUCLEOTIDE SEQUENCE</scope>
    <source>
        <strain evidence="2">CBS 955.72</strain>
    </source>
</reference>
<name>A0AAJ0M8D9_9PEZI</name>
<proteinExistence type="predicted"/>
<protein>
    <submittedName>
        <fullName evidence="2">Uncharacterized protein</fullName>
    </submittedName>
</protein>
<gene>
    <name evidence="2" type="ORF">B0T25DRAFT_559047</name>
</gene>
<keyword evidence="3" id="KW-1185">Reference proteome</keyword>
<feature type="compositionally biased region" description="Basic residues" evidence="1">
    <location>
        <begin position="95"/>
        <end position="107"/>
    </location>
</feature>
<dbReference type="Proteomes" id="UP001275084">
    <property type="component" value="Unassembled WGS sequence"/>
</dbReference>
<dbReference type="AlphaFoldDB" id="A0AAJ0M8D9"/>
<feature type="region of interest" description="Disordered" evidence="1">
    <location>
        <begin position="88"/>
        <end position="107"/>
    </location>
</feature>
<evidence type="ECO:0000256" key="1">
    <source>
        <dbReference type="SAM" id="MobiDB-lite"/>
    </source>
</evidence>
<evidence type="ECO:0000313" key="3">
    <source>
        <dbReference type="Proteomes" id="UP001275084"/>
    </source>
</evidence>
<sequence>MYMHSTSLFLRLLGRSCRGARLRLDENAEAEVIGLAGPEQRWRRSHLSGLPALSGNAVSPRPAPLQSSCHPPMTSTALRVAARYGWQAGSAGRSAGRRVTRHPKRQH</sequence>
<dbReference type="EMBL" id="JAUIQD010000008">
    <property type="protein sequence ID" value="KAK3341723.1"/>
    <property type="molecule type" value="Genomic_DNA"/>
</dbReference>
<accession>A0AAJ0M8D9</accession>
<comment type="caution">
    <text evidence="2">The sequence shown here is derived from an EMBL/GenBank/DDBJ whole genome shotgun (WGS) entry which is preliminary data.</text>
</comment>
<organism evidence="2 3">
    <name type="scientific">Lasiosphaeria hispida</name>
    <dbReference type="NCBI Taxonomy" id="260671"/>
    <lineage>
        <taxon>Eukaryota</taxon>
        <taxon>Fungi</taxon>
        <taxon>Dikarya</taxon>
        <taxon>Ascomycota</taxon>
        <taxon>Pezizomycotina</taxon>
        <taxon>Sordariomycetes</taxon>
        <taxon>Sordariomycetidae</taxon>
        <taxon>Sordariales</taxon>
        <taxon>Lasiosphaeriaceae</taxon>
        <taxon>Lasiosphaeria</taxon>
    </lineage>
</organism>